<evidence type="ECO:0000256" key="5">
    <source>
        <dbReference type="RuleBase" id="RU003869"/>
    </source>
</evidence>
<dbReference type="InterPro" id="IPR036789">
    <property type="entry name" value="Ribosomal_uL6-like_a/b-dom_sf"/>
</dbReference>
<dbReference type="SUPFAM" id="SSF56053">
    <property type="entry name" value="Ribosomal protein L6"/>
    <property type="match status" value="2"/>
</dbReference>
<dbReference type="Pfam" id="PF00347">
    <property type="entry name" value="Ribosomal_L6"/>
    <property type="match status" value="2"/>
</dbReference>
<sequence>MSRIGKMPITIPAGVSVTVREGVAAIVGQKGNLEVKIPSGVEVKVEKDRILVTAPRDKNHLQGLVRALVVNAITGINEGWSKTVELSGTGYRASVADSDLQLALGFSHPVTVKAPAGVTFEVKDNKITVFGSNKETVGETAAIIRGLRPADPYKAKGFTYQGEIIVRKAGKAAKAGITGVK</sequence>
<evidence type="ECO:0000259" key="7">
    <source>
        <dbReference type="Pfam" id="PF00347"/>
    </source>
</evidence>
<keyword evidence="2 5" id="KW-0687">Ribonucleoprotein</keyword>
<comment type="similarity">
    <text evidence="5">Belongs to the universal ribosomal protein uL6 family.</text>
</comment>
<dbReference type="InterPro" id="IPR020040">
    <property type="entry name" value="Ribosomal_uL6_a/b-dom"/>
</dbReference>
<dbReference type="PANTHER" id="PTHR11655:SF14">
    <property type="entry name" value="LARGE RIBOSOMAL SUBUNIT PROTEIN UL6M"/>
    <property type="match status" value="1"/>
</dbReference>
<keyword evidence="6" id="KW-0699">rRNA-binding</keyword>
<dbReference type="PRINTS" id="PR00059">
    <property type="entry name" value="RIBOSOMALL6"/>
</dbReference>
<dbReference type="Gene3D" id="3.90.930.12">
    <property type="entry name" value="Ribosomal protein L6, alpha-beta domain"/>
    <property type="match status" value="2"/>
</dbReference>
<organism evidence="8 9">
    <name type="scientific">Candidatus Amesbacteria bacterium GW2011_GWA1_48_9</name>
    <dbReference type="NCBI Taxonomy" id="1618355"/>
    <lineage>
        <taxon>Bacteria</taxon>
        <taxon>Candidatus Amesiibacteriota</taxon>
    </lineage>
</organism>
<dbReference type="InterPro" id="IPR000702">
    <property type="entry name" value="Ribosomal_uL6-like"/>
</dbReference>
<dbReference type="NCBIfam" id="TIGR03654">
    <property type="entry name" value="L6_bact"/>
    <property type="match status" value="1"/>
</dbReference>
<evidence type="ECO:0000256" key="4">
    <source>
        <dbReference type="NCBIfam" id="TIGR03654"/>
    </source>
</evidence>
<dbReference type="GO" id="GO:0019843">
    <property type="term" value="F:rRNA binding"/>
    <property type="evidence" value="ECO:0007669"/>
    <property type="project" value="UniProtKB-UniRule"/>
</dbReference>
<dbReference type="InterPro" id="IPR019906">
    <property type="entry name" value="Ribosomal_uL6_bac-type"/>
</dbReference>
<comment type="function">
    <text evidence="6">This protein binds to the 23S rRNA, and is important in its secondary structure. It is located near the subunit interface in the base of the L7/L12 stalk, and near the tRNA binding site of the peptidyltransferase center.</text>
</comment>
<feature type="domain" description="Large ribosomal subunit protein uL6 alpha-beta" evidence="7">
    <location>
        <begin position="11"/>
        <end position="79"/>
    </location>
</feature>
<dbReference type="Proteomes" id="UP000034637">
    <property type="component" value="Unassembled WGS sequence"/>
</dbReference>
<evidence type="ECO:0000256" key="1">
    <source>
        <dbReference type="ARBA" id="ARBA00022980"/>
    </source>
</evidence>
<proteinExistence type="inferred from homology"/>
<evidence type="ECO:0000313" key="8">
    <source>
        <dbReference type="EMBL" id="KKW01037.1"/>
    </source>
</evidence>
<evidence type="ECO:0000313" key="9">
    <source>
        <dbReference type="Proteomes" id="UP000034637"/>
    </source>
</evidence>
<evidence type="ECO:0000256" key="6">
    <source>
        <dbReference type="RuleBase" id="RU003870"/>
    </source>
</evidence>
<dbReference type="GO" id="GO:0002181">
    <property type="term" value="P:cytoplasmic translation"/>
    <property type="evidence" value="ECO:0007669"/>
    <property type="project" value="TreeGrafter"/>
</dbReference>
<dbReference type="GO" id="GO:0003735">
    <property type="term" value="F:structural constituent of ribosome"/>
    <property type="evidence" value="ECO:0007669"/>
    <property type="project" value="UniProtKB-UniRule"/>
</dbReference>
<dbReference type="AlphaFoldDB" id="A0A0G1XEP5"/>
<dbReference type="EMBL" id="LCPP01000002">
    <property type="protein sequence ID" value="KKW01037.1"/>
    <property type="molecule type" value="Genomic_DNA"/>
</dbReference>
<name>A0A0G1XEP5_9BACT</name>
<protein>
    <recommendedName>
        <fullName evidence="3 4">50S ribosomal protein L6</fullName>
    </recommendedName>
</protein>
<evidence type="ECO:0000256" key="2">
    <source>
        <dbReference type="ARBA" id="ARBA00023274"/>
    </source>
</evidence>
<evidence type="ECO:0000256" key="3">
    <source>
        <dbReference type="ARBA" id="ARBA00035454"/>
    </source>
</evidence>
<feature type="domain" description="Large ribosomal subunit protein uL6 alpha-beta" evidence="7">
    <location>
        <begin position="88"/>
        <end position="160"/>
    </location>
</feature>
<reference evidence="8 9" key="1">
    <citation type="journal article" date="2015" name="Nature">
        <title>rRNA introns, odd ribosomes, and small enigmatic genomes across a large radiation of phyla.</title>
        <authorList>
            <person name="Brown C.T."/>
            <person name="Hug L.A."/>
            <person name="Thomas B.C."/>
            <person name="Sharon I."/>
            <person name="Castelle C.J."/>
            <person name="Singh A."/>
            <person name="Wilkins M.J."/>
            <person name="Williams K.H."/>
            <person name="Banfield J.F."/>
        </authorList>
    </citation>
    <scope>NUCLEOTIDE SEQUENCE [LARGE SCALE GENOMIC DNA]</scope>
</reference>
<dbReference type="GO" id="GO:0022625">
    <property type="term" value="C:cytosolic large ribosomal subunit"/>
    <property type="evidence" value="ECO:0007669"/>
    <property type="project" value="UniProtKB-UniRule"/>
</dbReference>
<keyword evidence="1 5" id="KW-0689">Ribosomal protein</keyword>
<dbReference type="PANTHER" id="PTHR11655">
    <property type="entry name" value="60S/50S RIBOSOMAL PROTEIN L6/L9"/>
    <property type="match status" value="1"/>
</dbReference>
<dbReference type="PATRIC" id="fig|1618355.3.peg.93"/>
<keyword evidence="6" id="KW-0694">RNA-binding</keyword>
<accession>A0A0G1XEP5</accession>
<comment type="caution">
    <text evidence="8">The sequence shown here is derived from an EMBL/GenBank/DDBJ whole genome shotgun (WGS) entry which is preliminary data.</text>
</comment>
<gene>
    <name evidence="8" type="ORF">UY33_C0002G0027</name>
</gene>
<dbReference type="PIRSF" id="PIRSF002162">
    <property type="entry name" value="Ribosomal_L6"/>
    <property type="match status" value="1"/>
</dbReference>